<dbReference type="AlphaFoldDB" id="A0A934T099"/>
<gene>
    <name evidence="1" type="ORF">JJB74_15840</name>
</gene>
<evidence type="ECO:0000313" key="1">
    <source>
        <dbReference type="EMBL" id="MBK4736094.1"/>
    </source>
</evidence>
<dbReference type="Proteomes" id="UP000622890">
    <property type="component" value="Unassembled WGS sequence"/>
</dbReference>
<keyword evidence="2" id="KW-1185">Reference proteome</keyword>
<protein>
    <submittedName>
        <fullName evidence="1">Uncharacterized protein</fullName>
    </submittedName>
</protein>
<accession>A0A934T099</accession>
<dbReference type="RefSeq" id="WP_200593199.1">
    <property type="nucleotide sequence ID" value="NZ_JAEPBG010000006.1"/>
</dbReference>
<dbReference type="EMBL" id="JAEPBG010000006">
    <property type="protein sequence ID" value="MBK4736094.1"/>
    <property type="molecule type" value="Genomic_DNA"/>
</dbReference>
<sequence length="221" mass="24539">MSVTLFLDLPTYSERDVVNLLSQHGVDFRYWPTGLLPPAVSEHLQQSAQGTFDAGHQDRALDNDDLQDLETYLAACNAERAIVRTPWGYLTGDQSPRWRDGCLVMLSQVSIAGFGLGQPVVAPRIRTMIAELLRREAKAYPAVTVTLGQEVELCRLECQCDSTELGLVEEERQTQLAQFLISLLEHNALLRILQAAVFLADNRGEGDIALQVMMPGSSRLQ</sequence>
<organism evidence="1 2">
    <name type="scientific">Noviherbaspirillum pedocola</name>
    <dbReference type="NCBI Taxonomy" id="2801341"/>
    <lineage>
        <taxon>Bacteria</taxon>
        <taxon>Pseudomonadati</taxon>
        <taxon>Pseudomonadota</taxon>
        <taxon>Betaproteobacteria</taxon>
        <taxon>Burkholderiales</taxon>
        <taxon>Oxalobacteraceae</taxon>
        <taxon>Noviherbaspirillum</taxon>
    </lineage>
</organism>
<reference evidence="1" key="1">
    <citation type="submission" date="2021-01" db="EMBL/GenBank/DDBJ databases">
        <title>Genome sequence of strain Noviherbaspirillum sp. DKR-6.</title>
        <authorList>
            <person name="Chaudhary D.K."/>
        </authorList>
    </citation>
    <scope>NUCLEOTIDE SEQUENCE</scope>
    <source>
        <strain evidence="1">DKR-6</strain>
    </source>
</reference>
<proteinExistence type="predicted"/>
<evidence type="ECO:0000313" key="2">
    <source>
        <dbReference type="Proteomes" id="UP000622890"/>
    </source>
</evidence>
<comment type="caution">
    <text evidence="1">The sequence shown here is derived from an EMBL/GenBank/DDBJ whole genome shotgun (WGS) entry which is preliminary data.</text>
</comment>
<name>A0A934T099_9BURK</name>